<feature type="domain" description="PHD-type" evidence="6">
    <location>
        <begin position="3"/>
        <end position="73"/>
    </location>
</feature>
<gene>
    <name evidence="7" type="ORF">M413DRAFT_441775</name>
</gene>
<sequence>MPSSSCVVCKRTTSRPDSFLLPCTLCNSFWHHRCHNPPIQDNVLVNIVKKYNQHRLTNPAAPFDWTCDPCLKKSASVPILIDDDDDDIIILDGPPKESKKTEIVQKSTSTRPNVQNNAATRPDSLKRAEPSTKSQVSPPEIPVVSTPVVEISKSRPHAQLDRPLVSHPPAVPSTNKPTVAKKSASSAHPQTMRKPPSTKSTGPSGPERVTATRESGIRIIDDPFSVIPEVPSGLIKPALVQKSTSSSGLVSGLVHLSMDDREMASPNLSNMGGDDPLEYMTPPPLPLPPPGSDHHGVGGAKTLSTAPEADILTQTQSVSKVQEAPLLPSWINVRHSAPDAEPDLWQRARTQAQLAARSNSSTAGVGPGANARRKMKAKPLNGAKVEKSFFFSADAWMNQTRLGLGF</sequence>
<feature type="compositionally biased region" description="Polar residues" evidence="5">
    <location>
        <begin position="104"/>
        <end position="119"/>
    </location>
</feature>
<keyword evidence="8" id="KW-1185">Reference proteome</keyword>
<evidence type="ECO:0000256" key="2">
    <source>
        <dbReference type="ARBA" id="ARBA00022771"/>
    </source>
</evidence>
<dbReference type="InterPro" id="IPR001965">
    <property type="entry name" value="Znf_PHD"/>
</dbReference>
<evidence type="ECO:0000256" key="4">
    <source>
        <dbReference type="PROSITE-ProRule" id="PRU00146"/>
    </source>
</evidence>
<dbReference type="InterPro" id="IPR019786">
    <property type="entry name" value="Zinc_finger_PHD-type_CS"/>
</dbReference>
<dbReference type="STRING" id="686832.A0A0C3CMY8"/>
<dbReference type="OrthoDB" id="10033786at2759"/>
<keyword evidence="3" id="KW-0862">Zinc</keyword>
<evidence type="ECO:0000313" key="8">
    <source>
        <dbReference type="Proteomes" id="UP000053424"/>
    </source>
</evidence>
<evidence type="ECO:0000256" key="1">
    <source>
        <dbReference type="ARBA" id="ARBA00022723"/>
    </source>
</evidence>
<dbReference type="GO" id="GO:0008270">
    <property type="term" value="F:zinc ion binding"/>
    <property type="evidence" value="ECO:0007669"/>
    <property type="project" value="UniProtKB-KW"/>
</dbReference>
<keyword evidence="1" id="KW-0479">Metal-binding</keyword>
<dbReference type="InterPro" id="IPR019787">
    <property type="entry name" value="Znf_PHD-finger"/>
</dbReference>
<dbReference type="AlphaFoldDB" id="A0A0C3CMY8"/>
<evidence type="ECO:0000256" key="5">
    <source>
        <dbReference type="SAM" id="MobiDB-lite"/>
    </source>
</evidence>
<feature type="region of interest" description="Disordered" evidence="5">
    <location>
        <begin position="354"/>
        <end position="373"/>
    </location>
</feature>
<dbReference type="Proteomes" id="UP000053424">
    <property type="component" value="Unassembled WGS sequence"/>
</dbReference>
<dbReference type="EMBL" id="KN831772">
    <property type="protein sequence ID" value="KIM45106.1"/>
    <property type="molecule type" value="Genomic_DNA"/>
</dbReference>
<feature type="compositionally biased region" description="Low complexity" evidence="5">
    <location>
        <begin position="194"/>
        <end position="206"/>
    </location>
</feature>
<organism evidence="7 8">
    <name type="scientific">Hebeloma cylindrosporum</name>
    <dbReference type="NCBI Taxonomy" id="76867"/>
    <lineage>
        <taxon>Eukaryota</taxon>
        <taxon>Fungi</taxon>
        <taxon>Dikarya</taxon>
        <taxon>Basidiomycota</taxon>
        <taxon>Agaricomycotina</taxon>
        <taxon>Agaricomycetes</taxon>
        <taxon>Agaricomycetidae</taxon>
        <taxon>Agaricales</taxon>
        <taxon>Agaricineae</taxon>
        <taxon>Hymenogastraceae</taxon>
        <taxon>Hebeloma</taxon>
    </lineage>
</organism>
<dbReference type="InterPro" id="IPR011011">
    <property type="entry name" value="Znf_FYVE_PHD"/>
</dbReference>
<feature type="compositionally biased region" description="Basic and acidic residues" evidence="5">
    <location>
        <begin position="94"/>
        <end position="103"/>
    </location>
</feature>
<protein>
    <recommendedName>
        <fullName evidence="6">PHD-type domain-containing protein</fullName>
    </recommendedName>
</protein>
<evidence type="ECO:0000256" key="3">
    <source>
        <dbReference type="ARBA" id="ARBA00022833"/>
    </source>
</evidence>
<evidence type="ECO:0000259" key="6">
    <source>
        <dbReference type="PROSITE" id="PS50016"/>
    </source>
</evidence>
<reference evidence="7 8" key="1">
    <citation type="submission" date="2014-04" db="EMBL/GenBank/DDBJ databases">
        <authorList>
            <consortium name="DOE Joint Genome Institute"/>
            <person name="Kuo A."/>
            <person name="Gay G."/>
            <person name="Dore J."/>
            <person name="Kohler A."/>
            <person name="Nagy L.G."/>
            <person name="Floudas D."/>
            <person name="Copeland A."/>
            <person name="Barry K.W."/>
            <person name="Cichocki N."/>
            <person name="Veneault-Fourrey C."/>
            <person name="LaButti K."/>
            <person name="Lindquist E.A."/>
            <person name="Lipzen A."/>
            <person name="Lundell T."/>
            <person name="Morin E."/>
            <person name="Murat C."/>
            <person name="Sun H."/>
            <person name="Tunlid A."/>
            <person name="Henrissat B."/>
            <person name="Grigoriev I.V."/>
            <person name="Hibbett D.S."/>
            <person name="Martin F."/>
            <person name="Nordberg H.P."/>
            <person name="Cantor M.N."/>
            <person name="Hua S.X."/>
        </authorList>
    </citation>
    <scope>NUCLEOTIDE SEQUENCE [LARGE SCALE GENOMIC DNA]</scope>
    <source>
        <strain evidence="8">h7</strain>
    </source>
</reference>
<dbReference type="PROSITE" id="PS01359">
    <property type="entry name" value="ZF_PHD_1"/>
    <property type="match status" value="1"/>
</dbReference>
<feature type="compositionally biased region" description="Polar residues" evidence="5">
    <location>
        <begin position="172"/>
        <end position="189"/>
    </location>
</feature>
<keyword evidence="2 4" id="KW-0863">Zinc-finger</keyword>
<feature type="region of interest" description="Disordered" evidence="5">
    <location>
        <begin position="92"/>
        <end position="216"/>
    </location>
</feature>
<proteinExistence type="predicted"/>
<dbReference type="SMART" id="SM00249">
    <property type="entry name" value="PHD"/>
    <property type="match status" value="1"/>
</dbReference>
<dbReference type="HOGENOM" id="CLU_678035_0_0_1"/>
<dbReference type="PROSITE" id="PS50016">
    <property type="entry name" value="ZF_PHD_2"/>
    <property type="match status" value="1"/>
</dbReference>
<accession>A0A0C3CMY8</accession>
<dbReference type="InterPro" id="IPR013083">
    <property type="entry name" value="Znf_RING/FYVE/PHD"/>
</dbReference>
<reference evidence="8" key="2">
    <citation type="submission" date="2015-01" db="EMBL/GenBank/DDBJ databases">
        <title>Evolutionary Origins and Diversification of the Mycorrhizal Mutualists.</title>
        <authorList>
            <consortium name="DOE Joint Genome Institute"/>
            <consortium name="Mycorrhizal Genomics Consortium"/>
            <person name="Kohler A."/>
            <person name="Kuo A."/>
            <person name="Nagy L.G."/>
            <person name="Floudas D."/>
            <person name="Copeland A."/>
            <person name="Barry K.W."/>
            <person name="Cichocki N."/>
            <person name="Veneault-Fourrey C."/>
            <person name="LaButti K."/>
            <person name="Lindquist E.A."/>
            <person name="Lipzen A."/>
            <person name="Lundell T."/>
            <person name="Morin E."/>
            <person name="Murat C."/>
            <person name="Riley R."/>
            <person name="Ohm R."/>
            <person name="Sun H."/>
            <person name="Tunlid A."/>
            <person name="Henrissat B."/>
            <person name="Grigoriev I.V."/>
            <person name="Hibbett D.S."/>
            <person name="Martin F."/>
        </authorList>
    </citation>
    <scope>NUCLEOTIDE SEQUENCE [LARGE SCALE GENOMIC DNA]</scope>
    <source>
        <strain evidence="8">h7</strain>
    </source>
</reference>
<name>A0A0C3CMY8_HEBCY</name>
<evidence type="ECO:0000313" key="7">
    <source>
        <dbReference type="EMBL" id="KIM45106.1"/>
    </source>
</evidence>
<dbReference type="Gene3D" id="3.30.40.10">
    <property type="entry name" value="Zinc/RING finger domain, C3HC4 (zinc finger)"/>
    <property type="match status" value="1"/>
</dbReference>
<dbReference type="SUPFAM" id="SSF57903">
    <property type="entry name" value="FYVE/PHD zinc finger"/>
    <property type="match status" value="1"/>
</dbReference>